<evidence type="ECO:0000313" key="2">
    <source>
        <dbReference type="Proteomes" id="UP000094741"/>
    </source>
</evidence>
<sequence length="67" mass="7473">MKNVSENSIQWLGNNCCEISDFLDSHDFNHKSGTLIVHLADGDLHVDKGNYLVRLSNGNVTLSEQQT</sequence>
<name>A0A1E5BHH8_9VIBR</name>
<proteinExistence type="predicted"/>
<dbReference type="Proteomes" id="UP000094741">
    <property type="component" value="Unassembled WGS sequence"/>
</dbReference>
<dbReference type="RefSeq" id="WP_017041376.1">
    <property type="nucleotide sequence ID" value="NZ_AJYQ02000043.1"/>
</dbReference>
<protein>
    <submittedName>
        <fullName evidence="1">Uncharacterized protein</fullName>
    </submittedName>
</protein>
<gene>
    <name evidence="1" type="ORF">A1QO_19005</name>
</gene>
<dbReference type="STRING" id="1187848.A1QO_19005"/>
<reference evidence="1 2" key="1">
    <citation type="journal article" date="2012" name="Science">
        <title>Ecological populations of bacteria act as socially cohesive units of antibiotic production and resistance.</title>
        <authorList>
            <person name="Cordero O.X."/>
            <person name="Wildschutte H."/>
            <person name="Kirkup B."/>
            <person name="Proehl S."/>
            <person name="Ngo L."/>
            <person name="Hussain F."/>
            <person name="Le Roux F."/>
            <person name="Mincer T."/>
            <person name="Polz M.F."/>
        </authorList>
    </citation>
    <scope>NUCLEOTIDE SEQUENCE [LARGE SCALE GENOMIC DNA]</scope>
    <source>
        <strain evidence="1 2">ZF-129</strain>
    </source>
</reference>
<evidence type="ECO:0000313" key="1">
    <source>
        <dbReference type="EMBL" id="OEE36487.1"/>
    </source>
</evidence>
<dbReference type="EMBL" id="AJYQ02000043">
    <property type="protein sequence ID" value="OEE36487.1"/>
    <property type="molecule type" value="Genomic_DNA"/>
</dbReference>
<comment type="caution">
    <text evidence="1">The sequence shown here is derived from an EMBL/GenBank/DDBJ whole genome shotgun (WGS) entry which is preliminary data.</text>
</comment>
<dbReference type="AlphaFoldDB" id="A0A1E5BHH8"/>
<accession>A0A1E5BHH8</accession>
<organism evidence="1 2">
    <name type="scientific">Vibrio genomosp. F10 str. ZF-129</name>
    <dbReference type="NCBI Taxonomy" id="1187848"/>
    <lineage>
        <taxon>Bacteria</taxon>
        <taxon>Pseudomonadati</taxon>
        <taxon>Pseudomonadota</taxon>
        <taxon>Gammaproteobacteria</taxon>
        <taxon>Vibrionales</taxon>
        <taxon>Vibrionaceae</taxon>
        <taxon>Vibrio</taxon>
    </lineage>
</organism>